<dbReference type="SUPFAM" id="SSF48403">
    <property type="entry name" value="Ankyrin repeat"/>
    <property type="match status" value="1"/>
</dbReference>
<dbReference type="Gene3D" id="1.25.40.20">
    <property type="entry name" value="Ankyrin repeat-containing domain"/>
    <property type="match status" value="1"/>
</dbReference>
<organism evidence="3">
    <name type="scientific">Sulfurovum sp. enrichment culture clone C5</name>
    <dbReference type="NCBI Taxonomy" id="497650"/>
    <lineage>
        <taxon>Bacteria</taxon>
        <taxon>Pseudomonadati</taxon>
        <taxon>Campylobacterota</taxon>
        <taxon>Epsilonproteobacteria</taxon>
        <taxon>Campylobacterales</taxon>
        <taxon>Sulfurovaceae</taxon>
        <taxon>Sulfurovum</taxon>
        <taxon>environmental samples</taxon>
    </lineage>
</organism>
<sequence>MRFNMYNFFKLIIVILLITGCAKDKNMFNDDNATLFEAIDNKDYDSIEDMLHSGEVSPCAKKIVKLKQIPFMASQDLIDGKHKLPEYTIEEYRAFSYAIGTGDTKIVNIFLPYVDNITKPKCLLSPSLFGAIKNDDIQMIKFLVDNGSDINFVSKNSNNMTPIEFAFLTNKFKSAQYLLDNGAIINDRVGFKTLELSVNKLSPQAVKILIDKKVNLNYKNELGNTVMHIIASGKIQQNMKKLEIIINSDYFRKNNFFNKKEILENFKKQKSNQNNYLNIAKLLLQNGADITIKNKEGKTPLVLAEENKMTLLVDILKQHNTNIK</sequence>
<gene>
    <name evidence="3" type="ORF">BN3087_240014</name>
</gene>
<dbReference type="EMBL" id="FAXN01000023">
    <property type="protein sequence ID" value="CUV65275.1"/>
    <property type="molecule type" value="Genomic_DNA"/>
</dbReference>
<proteinExistence type="predicted"/>
<dbReference type="PROSITE" id="PS51257">
    <property type="entry name" value="PROKAR_LIPOPROTEIN"/>
    <property type="match status" value="1"/>
</dbReference>
<keyword evidence="2" id="KW-0040">ANK repeat</keyword>
<dbReference type="InterPro" id="IPR002110">
    <property type="entry name" value="Ankyrin_rpt"/>
</dbReference>
<dbReference type="PANTHER" id="PTHR24126">
    <property type="entry name" value="ANKYRIN REPEAT, PH AND SEC7 DOMAIN CONTAINING PROTEIN SECG-RELATED"/>
    <property type="match status" value="1"/>
</dbReference>
<dbReference type="Pfam" id="PF12796">
    <property type="entry name" value="Ank_2"/>
    <property type="match status" value="1"/>
</dbReference>
<evidence type="ECO:0000256" key="2">
    <source>
        <dbReference type="ARBA" id="ARBA00023043"/>
    </source>
</evidence>
<reference evidence="3" key="1">
    <citation type="submission" date="2015-11" db="EMBL/GenBank/DDBJ databases">
        <authorList>
            <person name="Zhang Y."/>
            <person name="Guo Z."/>
        </authorList>
    </citation>
    <scope>NUCLEOTIDE SEQUENCE</scope>
    <source>
        <strain evidence="3">BN30871</strain>
    </source>
</reference>
<dbReference type="Pfam" id="PF00023">
    <property type="entry name" value="Ank"/>
    <property type="match status" value="1"/>
</dbReference>
<evidence type="ECO:0000256" key="1">
    <source>
        <dbReference type="ARBA" id="ARBA00022737"/>
    </source>
</evidence>
<evidence type="ECO:0000313" key="3">
    <source>
        <dbReference type="EMBL" id="CUV65275.1"/>
    </source>
</evidence>
<dbReference type="PANTHER" id="PTHR24126:SF14">
    <property type="entry name" value="ANK_REP_REGION DOMAIN-CONTAINING PROTEIN"/>
    <property type="match status" value="1"/>
</dbReference>
<accession>A0A0S4XLU3</accession>
<dbReference type="SMART" id="SM00248">
    <property type="entry name" value="ANK"/>
    <property type="match status" value="6"/>
</dbReference>
<dbReference type="AlphaFoldDB" id="A0A0S4XLU3"/>
<name>A0A0S4XLU3_9BACT</name>
<keyword evidence="1" id="KW-0677">Repeat</keyword>
<dbReference type="InterPro" id="IPR036770">
    <property type="entry name" value="Ankyrin_rpt-contain_sf"/>
</dbReference>
<protein>
    <submittedName>
        <fullName evidence="3">Uncharacterized protein</fullName>
    </submittedName>
</protein>